<dbReference type="AlphaFoldDB" id="A0A9P5G9H1"/>
<name>A0A9P5G9H1_PENCR</name>
<protein>
    <submittedName>
        <fullName evidence="2">Uncharacterized protein</fullName>
    </submittedName>
</protein>
<feature type="compositionally biased region" description="Polar residues" evidence="1">
    <location>
        <begin position="146"/>
        <end position="171"/>
    </location>
</feature>
<evidence type="ECO:0000313" key="2">
    <source>
        <dbReference type="EMBL" id="KAF7514915.1"/>
    </source>
</evidence>
<evidence type="ECO:0000256" key="1">
    <source>
        <dbReference type="SAM" id="MobiDB-lite"/>
    </source>
</evidence>
<proteinExistence type="predicted"/>
<dbReference type="Proteomes" id="UP000701341">
    <property type="component" value="Unassembled WGS sequence"/>
</dbReference>
<feature type="region of interest" description="Disordered" evidence="1">
    <location>
        <begin position="245"/>
        <end position="265"/>
    </location>
</feature>
<feature type="compositionally biased region" description="Low complexity" evidence="1">
    <location>
        <begin position="88"/>
        <end position="99"/>
    </location>
</feature>
<evidence type="ECO:0000313" key="3">
    <source>
        <dbReference type="Proteomes" id="UP000701341"/>
    </source>
</evidence>
<dbReference type="OrthoDB" id="4372405at2759"/>
<feature type="region of interest" description="Disordered" evidence="1">
    <location>
        <begin position="424"/>
        <end position="448"/>
    </location>
</feature>
<dbReference type="EMBL" id="JAAOZQ010000234">
    <property type="protein sequence ID" value="KAF7514915.1"/>
    <property type="molecule type" value="Genomic_DNA"/>
</dbReference>
<reference evidence="2" key="1">
    <citation type="submission" date="2020-02" db="EMBL/GenBank/DDBJ databases">
        <authorList>
            <person name="Lichtner F.J."/>
        </authorList>
    </citation>
    <scope>NUCLEOTIDE SEQUENCE</scope>
    <source>
        <strain evidence="2">G10</strain>
    </source>
</reference>
<feature type="region of interest" description="Disordered" evidence="1">
    <location>
        <begin position="286"/>
        <end position="314"/>
    </location>
</feature>
<feature type="compositionally biased region" description="Low complexity" evidence="1">
    <location>
        <begin position="11"/>
        <end position="22"/>
    </location>
</feature>
<feature type="compositionally biased region" description="Low complexity" evidence="1">
    <location>
        <begin position="107"/>
        <end position="129"/>
    </location>
</feature>
<sequence>MAIILPRSLASSESPEWTSPSTQDKGKGRLRSLSKPSTRRSSSSSQRRASSISSNQTRLDQIWSTQHLTKRPRDILPRGRASASCRDPTPVASSRVPSSPRTPAPVPWSSVPSSPRTLVPTTPSKVPSSPSTPVPVAPPLVTLSPFVSSTRPSTTHQVEPSSPTSIQSPLSPYQRPQKRPRTDLSTAVQPTDKRTRVAPATPRPTHWSQSSLHQADRSQIPLYAVEFPNAAPSVYGSTISSAHTDTYTDADSEHRPSRSRSQSSADLDYADLRARIHQEEQAVQALMEQPDQRPARRATTNPPMAEVPVHRFGTPSRHWRPAEVAKLEELLGEFGTAWQAIWNDNYIGWTKGPKSDWIHPGRDAKKYRYKARNMKIQIMRSVPPNASIHIRSTNRPSSAQEDVPIYLADVNLSRAELNRVAQGRISHASARGPQSRRPLPQSTRRTGHYTRKFEQSLFRIPPSY</sequence>
<feature type="compositionally biased region" description="Low complexity" evidence="1">
    <location>
        <begin position="31"/>
        <end position="54"/>
    </location>
</feature>
<keyword evidence="3" id="KW-1185">Reference proteome</keyword>
<accession>A0A9P5G9H1</accession>
<gene>
    <name evidence="2" type="ORF">PCG10_004291</name>
</gene>
<feature type="compositionally biased region" description="Polar residues" evidence="1">
    <location>
        <begin position="55"/>
        <end position="67"/>
    </location>
</feature>
<comment type="caution">
    <text evidence="2">The sequence shown here is derived from an EMBL/GenBank/DDBJ whole genome shotgun (WGS) entry which is preliminary data.</text>
</comment>
<feature type="region of interest" description="Disordered" evidence="1">
    <location>
        <begin position="1"/>
        <end position="214"/>
    </location>
</feature>
<organism evidence="2 3">
    <name type="scientific">Penicillium crustosum</name>
    <name type="common">Blue mold fungus</name>
    <dbReference type="NCBI Taxonomy" id="36656"/>
    <lineage>
        <taxon>Eukaryota</taxon>
        <taxon>Fungi</taxon>
        <taxon>Dikarya</taxon>
        <taxon>Ascomycota</taxon>
        <taxon>Pezizomycotina</taxon>
        <taxon>Eurotiomycetes</taxon>
        <taxon>Eurotiomycetidae</taxon>
        <taxon>Eurotiales</taxon>
        <taxon>Aspergillaceae</taxon>
        <taxon>Penicillium</taxon>
    </lineage>
</organism>